<dbReference type="InterPro" id="IPR011429">
    <property type="entry name" value="Cyt_c_Planctomycete-type"/>
</dbReference>
<evidence type="ECO:0008006" key="4">
    <source>
        <dbReference type="Google" id="ProtNLM"/>
    </source>
</evidence>
<dbReference type="Pfam" id="PF07635">
    <property type="entry name" value="PSCyt1"/>
    <property type="match status" value="1"/>
</dbReference>
<organism evidence="3">
    <name type="scientific">marine metagenome</name>
    <dbReference type="NCBI Taxonomy" id="408172"/>
    <lineage>
        <taxon>unclassified sequences</taxon>
        <taxon>metagenomes</taxon>
        <taxon>ecological metagenomes</taxon>
    </lineage>
</organism>
<dbReference type="InterPro" id="IPR013036">
    <property type="entry name" value="DUF1587"/>
</dbReference>
<dbReference type="SUPFAM" id="SSF46626">
    <property type="entry name" value="Cytochrome c"/>
    <property type="match status" value="1"/>
</dbReference>
<evidence type="ECO:0000313" key="3">
    <source>
        <dbReference type="EMBL" id="SVD70375.1"/>
    </source>
</evidence>
<name>A0A382XIF2_9ZZZZ</name>
<proteinExistence type="predicted"/>
<evidence type="ECO:0000259" key="1">
    <source>
        <dbReference type="Pfam" id="PF07626"/>
    </source>
</evidence>
<gene>
    <name evidence="3" type="ORF">METZ01_LOCUS423229</name>
</gene>
<sequence length="200" mass="22213">MARLSFIFLLATGTALSAAEPFEAFLGKHCVSCHGPKKQKGDLRMDKLSRDFKVGADGHLWAEIVERINAGEMPPEKEPRPTEGEIASVIGQLDAKISEGRAARMAKRPPVAHYRLSRKEYQNTVYDLLGVRYDPAKPGELNADPLWHGFERIGSQLTLSPSHVERYYKAAETVLARAFPSKPVEPKKVRKTAADLRYGG</sequence>
<dbReference type="AlphaFoldDB" id="A0A382XIF2"/>
<dbReference type="InterPro" id="IPR036909">
    <property type="entry name" value="Cyt_c-like_dom_sf"/>
</dbReference>
<feature type="domain" description="Cytochrome C Planctomycete-type" evidence="2">
    <location>
        <begin position="30"/>
        <end position="76"/>
    </location>
</feature>
<dbReference type="GO" id="GO:0020037">
    <property type="term" value="F:heme binding"/>
    <property type="evidence" value="ECO:0007669"/>
    <property type="project" value="InterPro"/>
</dbReference>
<accession>A0A382XIF2</accession>
<feature type="non-terminal residue" evidence="3">
    <location>
        <position position="200"/>
    </location>
</feature>
<protein>
    <recommendedName>
        <fullName evidence="4">Cytochrome c domain-containing protein</fullName>
    </recommendedName>
</protein>
<feature type="domain" description="DUF1587" evidence="1">
    <location>
        <begin position="115"/>
        <end position="179"/>
    </location>
</feature>
<dbReference type="Pfam" id="PF07626">
    <property type="entry name" value="PSD3"/>
    <property type="match status" value="1"/>
</dbReference>
<dbReference type="GO" id="GO:0009055">
    <property type="term" value="F:electron transfer activity"/>
    <property type="evidence" value="ECO:0007669"/>
    <property type="project" value="InterPro"/>
</dbReference>
<dbReference type="EMBL" id="UINC01167714">
    <property type="protein sequence ID" value="SVD70375.1"/>
    <property type="molecule type" value="Genomic_DNA"/>
</dbReference>
<reference evidence="3" key="1">
    <citation type="submission" date="2018-05" db="EMBL/GenBank/DDBJ databases">
        <authorList>
            <person name="Lanie J.A."/>
            <person name="Ng W.-L."/>
            <person name="Kazmierczak K.M."/>
            <person name="Andrzejewski T.M."/>
            <person name="Davidsen T.M."/>
            <person name="Wayne K.J."/>
            <person name="Tettelin H."/>
            <person name="Glass J.I."/>
            <person name="Rusch D."/>
            <person name="Podicherti R."/>
            <person name="Tsui H.-C.T."/>
            <person name="Winkler M.E."/>
        </authorList>
    </citation>
    <scope>NUCLEOTIDE SEQUENCE</scope>
</reference>
<evidence type="ECO:0000259" key="2">
    <source>
        <dbReference type="Pfam" id="PF07635"/>
    </source>
</evidence>